<reference evidence="1" key="1">
    <citation type="submission" date="2016-07" db="EMBL/GenBank/DDBJ databases">
        <authorList>
            <person name="Bretaudeau A."/>
        </authorList>
    </citation>
    <scope>NUCLEOTIDE SEQUENCE</scope>
    <source>
        <strain evidence="1">Rice</strain>
        <tissue evidence="1">Whole body</tissue>
    </source>
</reference>
<proteinExistence type="predicted"/>
<gene>
    <name evidence="1" type="ORF">SFRICE_025436</name>
</gene>
<sequence length="108" mass="12302">MYGVSCSFFSIRSNTLERAPSFTDGQTDGQFNLMFQKAQDGLITSNMYTPLSEYRVRPSAIYFVTSNIQTVAFGVTRQDEMDSRHPLLTAFSRPERKKGEPLHQLQNV</sequence>
<accession>A0A2H1WI03</accession>
<protein>
    <submittedName>
        <fullName evidence="1">SFRICE_025436</fullName>
    </submittedName>
</protein>
<dbReference type="EMBL" id="ODYU01008733">
    <property type="protein sequence ID" value="SOQ52586.1"/>
    <property type="molecule type" value="Genomic_DNA"/>
</dbReference>
<dbReference type="AlphaFoldDB" id="A0A2H1WI03"/>
<evidence type="ECO:0000313" key="1">
    <source>
        <dbReference type="EMBL" id="SOQ52586.1"/>
    </source>
</evidence>
<organism evidence="1">
    <name type="scientific">Spodoptera frugiperda</name>
    <name type="common">Fall armyworm</name>
    <dbReference type="NCBI Taxonomy" id="7108"/>
    <lineage>
        <taxon>Eukaryota</taxon>
        <taxon>Metazoa</taxon>
        <taxon>Ecdysozoa</taxon>
        <taxon>Arthropoda</taxon>
        <taxon>Hexapoda</taxon>
        <taxon>Insecta</taxon>
        <taxon>Pterygota</taxon>
        <taxon>Neoptera</taxon>
        <taxon>Endopterygota</taxon>
        <taxon>Lepidoptera</taxon>
        <taxon>Glossata</taxon>
        <taxon>Ditrysia</taxon>
        <taxon>Noctuoidea</taxon>
        <taxon>Noctuidae</taxon>
        <taxon>Amphipyrinae</taxon>
        <taxon>Spodoptera</taxon>
    </lineage>
</organism>
<name>A0A2H1WI03_SPOFR</name>